<dbReference type="AlphaFoldDB" id="A0A437UPH1"/>
<dbReference type="PROSITE" id="PS50209">
    <property type="entry name" value="CARD"/>
    <property type="match status" value="1"/>
</dbReference>
<evidence type="ECO:0000313" key="3">
    <source>
        <dbReference type="Proteomes" id="UP000288388"/>
    </source>
</evidence>
<dbReference type="EMBL" id="RYZS01000001">
    <property type="protein sequence ID" value="RVU95492.1"/>
    <property type="molecule type" value="Genomic_DNA"/>
</dbReference>
<organism evidence="2 3">
    <name type="scientific">Enterococcus avium</name>
    <name type="common">Streptococcus avium</name>
    <dbReference type="NCBI Taxonomy" id="33945"/>
    <lineage>
        <taxon>Bacteria</taxon>
        <taxon>Bacillati</taxon>
        <taxon>Bacillota</taxon>
        <taxon>Bacilli</taxon>
        <taxon>Lactobacillales</taxon>
        <taxon>Enterococcaceae</taxon>
        <taxon>Enterococcus</taxon>
    </lineage>
</organism>
<evidence type="ECO:0000259" key="1">
    <source>
        <dbReference type="PROSITE" id="PS50209"/>
    </source>
</evidence>
<comment type="caution">
    <text evidence="2">The sequence shown here is derived from an EMBL/GenBank/DDBJ whole genome shotgun (WGS) entry which is preliminary data.</text>
</comment>
<gene>
    <name evidence="2" type="ORF">EK398_11965</name>
</gene>
<dbReference type="InterPro" id="IPR001315">
    <property type="entry name" value="CARD"/>
</dbReference>
<name>A0A437UPH1_ENTAV</name>
<feature type="domain" description="CARD" evidence="1">
    <location>
        <begin position="1"/>
        <end position="59"/>
    </location>
</feature>
<sequence>MDEIVEKINKYEQKHTEYLDKIDTEEFLEDDDIEELLNAQLDLLSIARALVITLKSKGS</sequence>
<protein>
    <recommendedName>
        <fullName evidence="1">CARD domain-containing protein</fullName>
    </recommendedName>
</protein>
<accession>A0A437UPH1</accession>
<reference evidence="2 3" key="1">
    <citation type="submission" date="2018-12" db="EMBL/GenBank/DDBJ databases">
        <title>A novel vanA-carrying plasmid in a clinical isolate of Enterococcus avium.</title>
        <authorList>
            <person name="Bernasconi O.J."/>
            <person name="Luzzaro F."/>
            <person name="Endimiani A."/>
        </authorList>
    </citation>
    <scope>NUCLEOTIDE SEQUENCE [LARGE SCALE GENOMIC DNA]</scope>
    <source>
        <strain evidence="2 3">LC0559/18</strain>
    </source>
</reference>
<proteinExistence type="predicted"/>
<dbReference type="Proteomes" id="UP000288388">
    <property type="component" value="Unassembled WGS sequence"/>
</dbReference>
<dbReference type="RefSeq" id="WP_127979204.1">
    <property type="nucleotide sequence ID" value="NZ_JARPXB010000006.1"/>
</dbReference>
<evidence type="ECO:0000313" key="2">
    <source>
        <dbReference type="EMBL" id="RVU95492.1"/>
    </source>
</evidence>